<feature type="domain" description="G-protein coupled receptors family 1 profile" evidence="12">
    <location>
        <begin position="43"/>
        <end position="356"/>
    </location>
</feature>
<feature type="transmembrane region" description="Helical" evidence="11">
    <location>
        <begin position="31"/>
        <end position="51"/>
    </location>
</feature>
<dbReference type="Gene3D" id="1.20.1070.10">
    <property type="entry name" value="Rhodopsin 7-helix transmembrane proteins"/>
    <property type="match status" value="1"/>
</dbReference>
<dbReference type="SUPFAM" id="SSF81321">
    <property type="entry name" value="Family A G protein-coupled receptor-like"/>
    <property type="match status" value="1"/>
</dbReference>
<reference evidence="13 14" key="1">
    <citation type="submission" date="2016-03" db="EMBL/GenBank/DDBJ databases">
        <title>EvidentialGene: Evidence-directed Construction of Genes on Genomes.</title>
        <authorList>
            <person name="Gilbert D.G."/>
            <person name="Choi J.-H."/>
            <person name="Mockaitis K."/>
            <person name="Colbourne J."/>
            <person name="Pfrender M."/>
        </authorList>
    </citation>
    <scope>NUCLEOTIDE SEQUENCE [LARGE SCALE GENOMIC DNA]</scope>
    <source>
        <strain evidence="13 14">Xinb3</strain>
        <tissue evidence="13">Complete organism</tissue>
    </source>
</reference>
<keyword evidence="3" id="KW-1003">Cell membrane</keyword>
<evidence type="ECO:0000256" key="1">
    <source>
        <dbReference type="ARBA" id="ARBA00004651"/>
    </source>
</evidence>
<dbReference type="STRING" id="35525.A0A165ADU2"/>
<feature type="transmembrane region" description="Helical" evidence="11">
    <location>
        <begin position="133"/>
        <end position="158"/>
    </location>
</feature>
<dbReference type="PANTHER" id="PTHR24246">
    <property type="entry name" value="OLFACTORY RECEPTOR AND ADENOSINE RECEPTOR"/>
    <property type="match status" value="1"/>
</dbReference>
<dbReference type="EMBL" id="LRGB01000626">
    <property type="protein sequence ID" value="KZS17503.1"/>
    <property type="molecule type" value="Genomic_DNA"/>
</dbReference>
<evidence type="ECO:0000256" key="7">
    <source>
        <dbReference type="ARBA" id="ARBA00023136"/>
    </source>
</evidence>
<dbReference type="Pfam" id="PF00001">
    <property type="entry name" value="7tm_1"/>
    <property type="match status" value="1"/>
</dbReference>
<keyword evidence="10" id="KW-0807">Transducer</keyword>
<keyword evidence="5 11" id="KW-1133">Transmembrane helix</keyword>
<feature type="transmembrane region" description="Helical" evidence="11">
    <location>
        <begin position="99"/>
        <end position="121"/>
    </location>
</feature>
<dbReference type="InterPro" id="IPR000276">
    <property type="entry name" value="GPCR_Rhodpsn"/>
</dbReference>
<accession>A0A165ADU2</accession>
<evidence type="ECO:0000256" key="6">
    <source>
        <dbReference type="ARBA" id="ARBA00023040"/>
    </source>
</evidence>
<protein>
    <recommendedName>
        <fullName evidence="12">G-protein coupled receptors family 1 profile domain-containing protein</fullName>
    </recommendedName>
</protein>
<evidence type="ECO:0000256" key="5">
    <source>
        <dbReference type="ARBA" id="ARBA00022989"/>
    </source>
</evidence>
<feature type="transmembrane region" description="Helical" evidence="11">
    <location>
        <begin position="63"/>
        <end position="87"/>
    </location>
</feature>
<dbReference type="GO" id="GO:0004930">
    <property type="term" value="F:G protein-coupled receptor activity"/>
    <property type="evidence" value="ECO:0007669"/>
    <property type="project" value="UniProtKB-KW"/>
</dbReference>
<dbReference type="PROSITE" id="PS50262">
    <property type="entry name" value="G_PROTEIN_RECEP_F1_2"/>
    <property type="match status" value="1"/>
</dbReference>
<feature type="transmembrane region" description="Helical" evidence="11">
    <location>
        <begin position="178"/>
        <end position="197"/>
    </location>
</feature>
<organism evidence="13 14">
    <name type="scientific">Daphnia magna</name>
    <dbReference type="NCBI Taxonomy" id="35525"/>
    <lineage>
        <taxon>Eukaryota</taxon>
        <taxon>Metazoa</taxon>
        <taxon>Ecdysozoa</taxon>
        <taxon>Arthropoda</taxon>
        <taxon>Crustacea</taxon>
        <taxon>Branchiopoda</taxon>
        <taxon>Diplostraca</taxon>
        <taxon>Cladocera</taxon>
        <taxon>Anomopoda</taxon>
        <taxon>Daphniidae</taxon>
        <taxon>Daphnia</taxon>
    </lineage>
</organism>
<comment type="similarity">
    <text evidence="2">Belongs to the G-protein coupled receptor 1 family.</text>
</comment>
<keyword evidence="9" id="KW-0325">Glycoprotein</keyword>
<evidence type="ECO:0000256" key="10">
    <source>
        <dbReference type="ARBA" id="ARBA00023224"/>
    </source>
</evidence>
<name>A0A165ADU2_9CRUS</name>
<keyword evidence="14" id="KW-1185">Reference proteome</keyword>
<dbReference type="PANTHER" id="PTHR24246:SF27">
    <property type="entry name" value="ADENOSINE RECEPTOR, ISOFORM A"/>
    <property type="match status" value="1"/>
</dbReference>
<keyword evidence="7 11" id="KW-0472">Membrane</keyword>
<evidence type="ECO:0000313" key="14">
    <source>
        <dbReference type="Proteomes" id="UP000076858"/>
    </source>
</evidence>
<evidence type="ECO:0000256" key="9">
    <source>
        <dbReference type="ARBA" id="ARBA00023180"/>
    </source>
</evidence>
<dbReference type="GO" id="GO:0007189">
    <property type="term" value="P:adenylate cyclase-activating G protein-coupled receptor signaling pathway"/>
    <property type="evidence" value="ECO:0007669"/>
    <property type="project" value="TreeGrafter"/>
</dbReference>
<dbReference type="InterPro" id="IPR017452">
    <property type="entry name" value="GPCR_Rhodpsn_7TM"/>
</dbReference>
<evidence type="ECO:0000256" key="2">
    <source>
        <dbReference type="ARBA" id="ARBA00010663"/>
    </source>
</evidence>
<proteinExistence type="inferred from homology"/>
<comment type="caution">
    <text evidence="13">The sequence shown here is derived from an EMBL/GenBank/DDBJ whole genome shotgun (WGS) entry which is preliminary data.</text>
</comment>
<evidence type="ECO:0000256" key="4">
    <source>
        <dbReference type="ARBA" id="ARBA00022692"/>
    </source>
</evidence>
<evidence type="ECO:0000313" key="13">
    <source>
        <dbReference type="EMBL" id="KZS17503.1"/>
    </source>
</evidence>
<gene>
    <name evidence="13" type="ORF">APZ42_016373</name>
</gene>
<evidence type="ECO:0000259" key="12">
    <source>
        <dbReference type="PROSITE" id="PS50262"/>
    </source>
</evidence>
<keyword evidence="6" id="KW-0297">G-protein coupled receptor</keyword>
<dbReference type="GO" id="GO:0005886">
    <property type="term" value="C:plasma membrane"/>
    <property type="evidence" value="ECO:0007669"/>
    <property type="project" value="UniProtKB-SubCell"/>
</dbReference>
<evidence type="ECO:0000256" key="3">
    <source>
        <dbReference type="ARBA" id="ARBA00022475"/>
    </source>
</evidence>
<evidence type="ECO:0000256" key="11">
    <source>
        <dbReference type="SAM" id="Phobius"/>
    </source>
</evidence>
<keyword evidence="4 11" id="KW-0812">Transmembrane</keyword>
<dbReference type="PRINTS" id="PR00237">
    <property type="entry name" value="GPCRRHODOPSN"/>
</dbReference>
<dbReference type="Proteomes" id="UP000076858">
    <property type="component" value="Unassembled WGS sequence"/>
</dbReference>
<sequence length="385" mass="44300">MDKPTLPATNVSLNLLEYQIMEQKISIIQEFYRTLVIAVGTFLNCIVILVVSSSRQLRYPRHIFWVAISFFECLFLLECALELTVALNQDQQLCQVLVLLYPMDYSILLQCLLLAAIDRYVSIIRYEWYKKTVTIPMVATIISVMAILTFGIFTSPFWMGYRSIYVCTINLSHLNTVLSWDLFVGLICVILHVLIFVESRAAIQQYLPSYRQPSVTVRFVNSSVRPSHFNSVTGMDALSTQRVTFINPEIPSTTQNATQPLNDNTQSSSTADHQVNFRRIYWKPAASKANRLEVQAAFSLSVNILPFWLCTFPLSCFSITTIWCTILGGNCGTFLLMWTYMWDIFMLHSIYNPLVYMITCHEFHRALCHIIRKLANKFHMQIGKN</sequence>
<dbReference type="CDD" id="cd00637">
    <property type="entry name" value="7tm_classA_rhodopsin-like"/>
    <property type="match status" value="1"/>
</dbReference>
<dbReference type="GO" id="GO:0001973">
    <property type="term" value="P:G protein-coupled adenosine receptor signaling pathway"/>
    <property type="evidence" value="ECO:0007669"/>
    <property type="project" value="TreeGrafter"/>
</dbReference>
<keyword evidence="8" id="KW-0675">Receptor</keyword>
<comment type="subcellular location">
    <subcellularLocation>
        <location evidence="1">Cell membrane</location>
        <topology evidence="1">Multi-pass membrane protein</topology>
    </subcellularLocation>
</comment>
<dbReference type="AlphaFoldDB" id="A0A165ADU2"/>
<evidence type="ECO:0000256" key="8">
    <source>
        <dbReference type="ARBA" id="ARBA00023170"/>
    </source>
</evidence>